<organism evidence="1 3">
    <name type="scientific">Didymodactylos carnosus</name>
    <dbReference type="NCBI Taxonomy" id="1234261"/>
    <lineage>
        <taxon>Eukaryota</taxon>
        <taxon>Metazoa</taxon>
        <taxon>Spiralia</taxon>
        <taxon>Gnathifera</taxon>
        <taxon>Rotifera</taxon>
        <taxon>Eurotatoria</taxon>
        <taxon>Bdelloidea</taxon>
        <taxon>Philodinida</taxon>
        <taxon>Philodinidae</taxon>
        <taxon>Didymodactylos</taxon>
    </lineage>
</organism>
<dbReference type="EMBL" id="CAJOBA010042016">
    <property type="protein sequence ID" value="CAF4125085.1"/>
    <property type="molecule type" value="Genomic_DNA"/>
</dbReference>
<protein>
    <submittedName>
        <fullName evidence="1">Uncharacterized protein</fullName>
    </submittedName>
</protein>
<accession>A0A8S2EUP7</accession>
<comment type="caution">
    <text evidence="1">The sequence shown here is derived from an EMBL/GenBank/DDBJ whole genome shotgun (WGS) entry which is preliminary data.</text>
</comment>
<name>A0A8S2EUP7_9BILA</name>
<evidence type="ECO:0000313" key="3">
    <source>
        <dbReference type="Proteomes" id="UP000677228"/>
    </source>
</evidence>
<dbReference type="Proteomes" id="UP000682733">
    <property type="component" value="Unassembled WGS sequence"/>
</dbReference>
<evidence type="ECO:0000313" key="1">
    <source>
        <dbReference type="EMBL" id="CAF1316139.1"/>
    </source>
</evidence>
<sequence>MGNRTVRPLNDIDVQALSRVTLLQPHVIQQLYEAFIQEGII</sequence>
<reference evidence="1" key="1">
    <citation type="submission" date="2021-02" db="EMBL/GenBank/DDBJ databases">
        <authorList>
            <person name="Nowell W R."/>
        </authorList>
    </citation>
    <scope>NUCLEOTIDE SEQUENCE</scope>
</reference>
<feature type="non-terminal residue" evidence="1">
    <location>
        <position position="41"/>
    </location>
</feature>
<gene>
    <name evidence="1" type="ORF">OVA965_LOCUS29218</name>
    <name evidence="2" type="ORF">TMI583_LOCUS29984</name>
</gene>
<evidence type="ECO:0000313" key="2">
    <source>
        <dbReference type="EMBL" id="CAF4125085.1"/>
    </source>
</evidence>
<proteinExistence type="predicted"/>
<dbReference type="Proteomes" id="UP000677228">
    <property type="component" value="Unassembled WGS sequence"/>
</dbReference>
<dbReference type="AlphaFoldDB" id="A0A8S2EUP7"/>
<dbReference type="EMBL" id="CAJNOK010020420">
    <property type="protein sequence ID" value="CAF1316139.1"/>
    <property type="molecule type" value="Genomic_DNA"/>
</dbReference>